<keyword evidence="4" id="KW-1185">Reference proteome</keyword>
<evidence type="ECO:0008006" key="5">
    <source>
        <dbReference type="Google" id="ProtNLM"/>
    </source>
</evidence>
<keyword evidence="2" id="KW-0732">Signal</keyword>
<dbReference type="EMBL" id="RYZR01000003">
    <property type="protein sequence ID" value="RUL65792.1"/>
    <property type="molecule type" value="Genomic_DNA"/>
</dbReference>
<organism evidence="3 4">
    <name type="scientific">Dyella dinghuensis</name>
    <dbReference type="NCBI Taxonomy" id="1920169"/>
    <lineage>
        <taxon>Bacteria</taxon>
        <taxon>Pseudomonadati</taxon>
        <taxon>Pseudomonadota</taxon>
        <taxon>Gammaproteobacteria</taxon>
        <taxon>Lysobacterales</taxon>
        <taxon>Rhodanobacteraceae</taxon>
        <taxon>Dyella</taxon>
    </lineage>
</organism>
<evidence type="ECO:0000313" key="3">
    <source>
        <dbReference type="EMBL" id="RUL65792.1"/>
    </source>
</evidence>
<reference evidence="3 4" key="1">
    <citation type="submission" date="2018-12" db="EMBL/GenBank/DDBJ databases">
        <title>Dyella dinghuensis sp. nov. DHOA06 and Dyella choica sp. nov. 4M-K27, isolated from forest soil.</title>
        <authorList>
            <person name="Qiu L.-H."/>
            <person name="Gao Z.-H."/>
        </authorList>
    </citation>
    <scope>NUCLEOTIDE SEQUENCE [LARGE SCALE GENOMIC DNA]</scope>
    <source>
        <strain evidence="3 4">DHOA06</strain>
    </source>
</reference>
<dbReference type="Proteomes" id="UP000267077">
    <property type="component" value="Unassembled WGS sequence"/>
</dbReference>
<evidence type="ECO:0000313" key="4">
    <source>
        <dbReference type="Proteomes" id="UP000267077"/>
    </source>
</evidence>
<feature type="chain" id="PRO_5018630812" description="Curli production assembly/transport component CsgG" evidence="2">
    <location>
        <begin position="26"/>
        <end position="371"/>
    </location>
</feature>
<evidence type="ECO:0000256" key="2">
    <source>
        <dbReference type="SAM" id="SignalP"/>
    </source>
</evidence>
<proteinExistence type="predicted"/>
<name>A0A3S0QYA3_9GAMM</name>
<feature type="region of interest" description="Disordered" evidence="1">
    <location>
        <begin position="168"/>
        <end position="207"/>
    </location>
</feature>
<evidence type="ECO:0000256" key="1">
    <source>
        <dbReference type="SAM" id="MobiDB-lite"/>
    </source>
</evidence>
<dbReference type="OrthoDB" id="5444556at2"/>
<protein>
    <recommendedName>
        <fullName evidence="5">Curli production assembly/transport component CsgG</fullName>
    </recommendedName>
</protein>
<gene>
    <name evidence="3" type="ORF">EKH79_03510</name>
</gene>
<dbReference type="AlphaFoldDB" id="A0A3S0QYA3"/>
<feature type="compositionally biased region" description="Polar residues" evidence="1">
    <location>
        <begin position="168"/>
        <end position="205"/>
    </location>
</feature>
<feature type="signal peptide" evidence="2">
    <location>
        <begin position="1"/>
        <end position="25"/>
    </location>
</feature>
<comment type="caution">
    <text evidence="3">The sequence shown here is derived from an EMBL/GenBank/DDBJ whole genome shotgun (WGS) entry which is preliminary data.</text>
</comment>
<accession>A0A3S0QYA3</accession>
<sequence length="371" mass="39581">MMSMKPWLIGALAFSVAALVVPVHAQTVSEKGMANVEYTGWSLGAPERQNALRKAEANALERYIADSNAAKSRIFEAQRDRITAHIDDYILGTTVLTENQDKQAKTYSVVIRADINSTRLMNDLGTGSASASDIAASGRGTMTFLFLARNQSSVQSFDDKVYKRTDVDNSMSRSTNEGESVQAHDVSTTDSMQQHTSDATTTGGSVTRKADKVDWSVTNAGEVDTAMTGVFSDAGYDVVEADQVEGASGGLVNIANIRDAYSHGNDLPSTVMYNTTQGVQRAGIGYFALGTLDVGMPDRDPVSGNMRVFVTVTGKVFNVQGRFARTLASIGPVQYAGLGPDASVARTNALKEAASQAAHQMVDELSNKGIH</sequence>